<keyword evidence="3" id="KW-0378">Hydrolase</keyword>
<accession>A0A5M4B2D5</accession>
<dbReference type="Gene3D" id="3.30.1120.10">
    <property type="match status" value="1"/>
</dbReference>
<gene>
    <name evidence="7" type="primary">arsA_2</name>
    <name evidence="7" type="ORF">PbJCM13498_26700</name>
</gene>
<feature type="domain" description="Sulfatase N-terminal" evidence="6">
    <location>
        <begin position="39"/>
        <end position="356"/>
    </location>
</feature>
<dbReference type="SUPFAM" id="SSF53649">
    <property type="entry name" value="Alkaline phosphatase-like"/>
    <property type="match status" value="1"/>
</dbReference>
<dbReference type="InterPro" id="IPR024607">
    <property type="entry name" value="Sulfatase_CS"/>
</dbReference>
<organism evidence="7 8">
    <name type="scientific">Prolixibacter bellariivorans</name>
    <dbReference type="NCBI Taxonomy" id="314319"/>
    <lineage>
        <taxon>Bacteria</taxon>
        <taxon>Pseudomonadati</taxon>
        <taxon>Bacteroidota</taxon>
        <taxon>Bacteroidia</taxon>
        <taxon>Marinilabiliales</taxon>
        <taxon>Prolixibacteraceae</taxon>
        <taxon>Prolixibacter</taxon>
    </lineage>
</organism>
<keyword evidence="4" id="KW-0106">Calcium</keyword>
<reference evidence="7 8" key="1">
    <citation type="submission" date="2019-10" db="EMBL/GenBank/DDBJ databases">
        <title>Prolixibacter strains distinguished by the presence of nitrate reductase genes were adept at nitrate-dependent anaerobic corrosion of metallic iron and carbon steel.</title>
        <authorList>
            <person name="Iino T."/>
            <person name="Shono N."/>
            <person name="Ito K."/>
            <person name="Nakamura R."/>
            <person name="Sueoka K."/>
            <person name="Harayama S."/>
            <person name="Ohkuma M."/>
        </authorList>
    </citation>
    <scope>NUCLEOTIDE SEQUENCE [LARGE SCALE GENOMIC DNA]</scope>
    <source>
        <strain evidence="7 8">JCM 13498</strain>
    </source>
</reference>
<name>A0A5M4B2D5_9BACT</name>
<feature type="signal peptide" evidence="5">
    <location>
        <begin position="1"/>
        <end position="20"/>
    </location>
</feature>
<evidence type="ECO:0000256" key="3">
    <source>
        <dbReference type="ARBA" id="ARBA00022801"/>
    </source>
</evidence>
<dbReference type="AlphaFoldDB" id="A0A5M4B2D5"/>
<evidence type="ECO:0000259" key="6">
    <source>
        <dbReference type="Pfam" id="PF00884"/>
    </source>
</evidence>
<evidence type="ECO:0000313" key="8">
    <source>
        <dbReference type="Proteomes" id="UP000391834"/>
    </source>
</evidence>
<dbReference type="InterPro" id="IPR050738">
    <property type="entry name" value="Sulfatase"/>
</dbReference>
<evidence type="ECO:0000313" key="7">
    <source>
        <dbReference type="EMBL" id="GET33807.1"/>
    </source>
</evidence>
<comment type="similarity">
    <text evidence="1">Belongs to the sulfatase family.</text>
</comment>
<keyword evidence="5" id="KW-0732">Signal</keyword>
<proteinExistence type="inferred from homology"/>
<dbReference type="PROSITE" id="PS00523">
    <property type="entry name" value="SULFATASE_1"/>
    <property type="match status" value="1"/>
</dbReference>
<dbReference type="PROSITE" id="PS51257">
    <property type="entry name" value="PROKAR_LIPOPROTEIN"/>
    <property type="match status" value="1"/>
</dbReference>
<evidence type="ECO:0000256" key="2">
    <source>
        <dbReference type="ARBA" id="ARBA00022723"/>
    </source>
</evidence>
<sequence length="458" mass="51811">MKKYSVVHFLTMSVATGALVASCSSAKTQPTEDNNKHSPNFIILFADDLGYGDLACYGHPTIKTPNLDKMASEGIRLTSFYVAAPSCTPSRASLLTGRLPMRTGLPRVIGPEASIGLPASEITIAEALKEKRYATMCIGKWHLGDQEKFNPVNNGFDEYYGLLYSNDMQPPWVNTDKPLALYHNTEAIEHPVIQQTLTKRYTEWGTKFIRTHADKPFFLYLAYSMPHVPIFASDEFKGHSRAGEYGDVIEEIDWSVGQILATLKELGLDERTMVVFSSDNGPWQEMPDRMFGNDSVQPWDCGNTAGLRGHKHLTFDGGQRVPGIFRWPGTIPAGQVSADMASTLDIFPTLLSLADISIPEDRVIDGVNIIDFLEGKTPSPVHQFYFYRHEMLQAYRRDSWKLRYLPNEKNPEKSTLQLFNMDSDPYEMYNRAKEFPEKVEEMTRTMSDFDEQLRESLQ</sequence>
<keyword evidence="2" id="KW-0479">Metal-binding</keyword>
<protein>
    <submittedName>
        <fullName evidence="7">Arylsulfatase</fullName>
    </submittedName>
</protein>
<dbReference type="CDD" id="cd16026">
    <property type="entry name" value="GALNS_like"/>
    <property type="match status" value="1"/>
</dbReference>
<comment type="caution">
    <text evidence="7">The sequence shown here is derived from an EMBL/GenBank/DDBJ whole genome shotgun (WGS) entry which is preliminary data.</text>
</comment>
<dbReference type="OrthoDB" id="9765065at2"/>
<dbReference type="PANTHER" id="PTHR42693">
    <property type="entry name" value="ARYLSULFATASE FAMILY MEMBER"/>
    <property type="match status" value="1"/>
</dbReference>
<dbReference type="Gene3D" id="3.40.720.10">
    <property type="entry name" value="Alkaline Phosphatase, subunit A"/>
    <property type="match status" value="1"/>
</dbReference>
<dbReference type="Proteomes" id="UP000391834">
    <property type="component" value="Unassembled WGS sequence"/>
</dbReference>
<dbReference type="EMBL" id="BLAX01000001">
    <property type="protein sequence ID" value="GET33807.1"/>
    <property type="molecule type" value="Genomic_DNA"/>
</dbReference>
<dbReference type="PANTHER" id="PTHR42693:SF33">
    <property type="entry name" value="ARYLSULFATASE"/>
    <property type="match status" value="1"/>
</dbReference>
<dbReference type="RefSeq" id="WP_027585353.1">
    <property type="nucleotide sequence ID" value="NZ_BLAX01000001.1"/>
</dbReference>
<dbReference type="InterPro" id="IPR000917">
    <property type="entry name" value="Sulfatase_N"/>
</dbReference>
<dbReference type="Pfam" id="PF00884">
    <property type="entry name" value="Sulfatase"/>
    <property type="match status" value="1"/>
</dbReference>
<evidence type="ECO:0000256" key="1">
    <source>
        <dbReference type="ARBA" id="ARBA00008779"/>
    </source>
</evidence>
<evidence type="ECO:0000256" key="4">
    <source>
        <dbReference type="ARBA" id="ARBA00022837"/>
    </source>
</evidence>
<dbReference type="InterPro" id="IPR017850">
    <property type="entry name" value="Alkaline_phosphatase_core_sf"/>
</dbReference>
<evidence type="ECO:0000256" key="5">
    <source>
        <dbReference type="SAM" id="SignalP"/>
    </source>
</evidence>
<dbReference type="GO" id="GO:0004065">
    <property type="term" value="F:arylsulfatase activity"/>
    <property type="evidence" value="ECO:0007669"/>
    <property type="project" value="TreeGrafter"/>
</dbReference>
<feature type="chain" id="PRO_5024463859" evidence="5">
    <location>
        <begin position="21"/>
        <end position="458"/>
    </location>
</feature>
<dbReference type="GO" id="GO:0046872">
    <property type="term" value="F:metal ion binding"/>
    <property type="evidence" value="ECO:0007669"/>
    <property type="project" value="UniProtKB-KW"/>
</dbReference>
<keyword evidence="8" id="KW-1185">Reference proteome</keyword>